<name>A0A2H3BX44_9AGAR</name>
<dbReference type="InterPro" id="IPR017907">
    <property type="entry name" value="Znf_RING_CS"/>
</dbReference>
<proteinExistence type="predicted"/>
<dbReference type="InterPro" id="IPR001841">
    <property type="entry name" value="Znf_RING"/>
</dbReference>
<keyword evidence="6" id="KW-0812">Transmembrane</keyword>
<keyword evidence="6" id="KW-1133">Transmembrane helix</keyword>
<dbReference type="PROSITE" id="PS50089">
    <property type="entry name" value="ZF_RING_2"/>
    <property type="match status" value="1"/>
</dbReference>
<dbReference type="GO" id="GO:0008270">
    <property type="term" value="F:zinc ion binding"/>
    <property type="evidence" value="ECO:0007669"/>
    <property type="project" value="UniProtKB-KW"/>
</dbReference>
<dbReference type="InterPro" id="IPR013083">
    <property type="entry name" value="Znf_RING/FYVE/PHD"/>
</dbReference>
<keyword evidence="6" id="KW-0472">Membrane</keyword>
<dbReference type="SMART" id="SM00184">
    <property type="entry name" value="RING"/>
    <property type="match status" value="1"/>
</dbReference>
<dbReference type="EMBL" id="KZ293430">
    <property type="protein sequence ID" value="PBK69147.1"/>
    <property type="molecule type" value="Genomic_DNA"/>
</dbReference>
<protein>
    <recommendedName>
        <fullName evidence="7">RING-type domain-containing protein</fullName>
    </recommendedName>
</protein>
<sequence>MVDSCPVCHSETKSLFSLPCGHIYCKQCVDGMESLDISQINGSSFRASHCPKCSELFPRDPLEGRIQSVPHKFRPYLFSAVREIHIDPDNTEKQENERLSKRLASLQSKCEYMARQIHEKDLQLDKLSQVVVWRKLPSLHFEVYVLGWVFIFILMILGLKQIVYILPKPLGAHRACFQGQCFQ</sequence>
<dbReference type="AlphaFoldDB" id="A0A2H3BX44"/>
<evidence type="ECO:0000256" key="6">
    <source>
        <dbReference type="SAM" id="Phobius"/>
    </source>
</evidence>
<dbReference type="Pfam" id="PF13445">
    <property type="entry name" value="zf-RING_UBOX"/>
    <property type="match status" value="1"/>
</dbReference>
<reference evidence="9" key="1">
    <citation type="journal article" date="2017" name="Nat. Ecol. Evol.">
        <title>Genome expansion and lineage-specific genetic innovations in the forest pathogenic fungi Armillaria.</title>
        <authorList>
            <person name="Sipos G."/>
            <person name="Prasanna A.N."/>
            <person name="Walter M.C."/>
            <person name="O'Connor E."/>
            <person name="Balint B."/>
            <person name="Krizsan K."/>
            <person name="Kiss B."/>
            <person name="Hess J."/>
            <person name="Varga T."/>
            <person name="Slot J."/>
            <person name="Riley R."/>
            <person name="Boka B."/>
            <person name="Rigling D."/>
            <person name="Barry K."/>
            <person name="Lee J."/>
            <person name="Mihaltcheva S."/>
            <person name="LaButti K."/>
            <person name="Lipzen A."/>
            <person name="Waldron R."/>
            <person name="Moloney N.M."/>
            <person name="Sperisen C."/>
            <person name="Kredics L."/>
            <person name="Vagvoelgyi C."/>
            <person name="Patrignani A."/>
            <person name="Fitzpatrick D."/>
            <person name="Nagy I."/>
            <person name="Doyle S."/>
            <person name="Anderson J.B."/>
            <person name="Grigoriev I.V."/>
            <person name="Gueldener U."/>
            <person name="Muensterkoetter M."/>
            <person name="Nagy L.G."/>
        </authorList>
    </citation>
    <scope>NUCLEOTIDE SEQUENCE [LARGE SCALE GENOMIC DNA]</scope>
    <source>
        <strain evidence="9">28-4</strain>
    </source>
</reference>
<dbReference type="Gene3D" id="3.30.40.10">
    <property type="entry name" value="Zinc/RING finger domain, C3HC4 (zinc finger)"/>
    <property type="match status" value="1"/>
</dbReference>
<keyword evidence="5" id="KW-0175">Coiled coil</keyword>
<feature type="coiled-coil region" evidence="5">
    <location>
        <begin position="89"/>
        <end position="116"/>
    </location>
</feature>
<evidence type="ECO:0000256" key="4">
    <source>
        <dbReference type="PROSITE-ProRule" id="PRU00175"/>
    </source>
</evidence>
<evidence type="ECO:0000256" key="5">
    <source>
        <dbReference type="SAM" id="Coils"/>
    </source>
</evidence>
<gene>
    <name evidence="8" type="ORF">ARMSODRAFT_957478</name>
</gene>
<evidence type="ECO:0000256" key="1">
    <source>
        <dbReference type="ARBA" id="ARBA00022723"/>
    </source>
</evidence>
<keyword evidence="1" id="KW-0479">Metal-binding</keyword>
<keyword evidence="2 4" id="KW-0863">Zinc-finger</keyword>
<feature type="domain" description="RING-type" evidence="7">
    <location>
        <begin position="5"/>
        <end position="54"/>
    </location>
</feature>
<organism evidence="8 9">
    <name type="scientific">Armillaria solidipes</name>
    <dbReference type="NCBI Taxonomy" id="1076256"/>
    <lineage>
        <taxon>Eukaryota</taxon>
        <taxon>Fungi</taxon>
        <taxon>Dikarya</taxon>
        <taxon>Basidiomycota</taxon>
        <taxon>Agaricomycotina</taxon>
        <taxon>Agaricomycetes</taxon>
        <taxon>Agaricomycetidae</taxon>
        <taxon>Agaricales</taxon>
        <taxon>Marasmiineae</taxon>
        <taxon>Physalacriaceae</taxon>
        <taxon>Armillaria</taxon>
    </lineage>
</organism>
<dbReference type="PROSITE" id="PS00518">
    <property type="entry name" value="ZF_RING_1"/>
    <property type="match status" value="1"/>
</dbReference>
<feature type="transmembrane region" description="Helical" evidence="6">
    <location>
        <begin position="143"/>
        <end position="166"/>
    </location>
</feature>
<evidence type="ECO:0000313" key="9">
    <source>
        <dbReference type="Proteomes" id="UP000218334"/>
    </source>
</evidence>
<keyword evidence="3" id="KW-0862">Zinc</keyword>
<dbReference type="InterPro" id="IPR027370">
    <property type="entry name" value="Znf-RING_euk"/>
</dbReference>
<evidence type="ECO:0000256" key="2">
    <source>
        <dbReference type="ARBA" id="ARBA00022771"/>
    </source>
</evidence>
<dbReference type="Proteomes" id="UP000218334">
    <property type="component" value="Unassembled WGS sequence"/>
</dbReference>
<keyword evidence="9" id="KW-1185">Reference proteome</keyword>
<evidence type="ECO:0000313" key="8">
    <source>
        <dbReference type="EMBL" id="PBK69147.1"/>
    </source>
</evidence>
<evidence type="ECO:0000259" key="7">
    <source>
        <dbReference type="PROSITE" id="PS50089"/>
    </source>
</evidence>
<dbReference type="SUPFAM" id="SSF57850">
    <property type="entry name" value="RING/U-box"/>
    <property type="match status" value="1"/>
</dbReference>
<accession>A0A2H3BX44</accession>
<evidence type="ECO:0000256" key="3">
    <source>
        <dbReference type="ARBA" id="ARBA00022833"/>
    </source>
</evidence>